<dbReference type="GO" id="GO:0019441">
    <property type="term" value="P:L-tryptophan catabolic process to kynurenine"/>
    <property type="evidence" value="ECO:0007669"/>
    <property type="project" value="InterPro"/>
</dbReference>
<dbReference type="Gene3D" id="3.50.30.50">
    <property type="entry name" value="Putative cyclase"/>
    <property type="match status" value="1"/>
</dbReference>
<dbReference type="EMBL" id="ML978068">
    <property type="protein sequence ID" value="KAF2018203.1"/>
    <property type="molecule type" value="Genomic_DNA"/>
</dbReference>
<comment type="similarity">
    <text evidence="1">Belongs to the Cyclase 1 superfamily.</text>
</comment>
<dbReference type="GeneID" id="54282461"/>
<dbReference type="RefSeq" id="XP_033386542.1">
    <property type="nucleotide sequence ID" value="XM_033525064.1"/>
</dbReference>
<dbReference type="PANTHER" id="PTHR34861">
    <property type="match status" value="1"/>
</dbReference>
<dbReference type="GO" id="GO:0004061">
    <property type="term" value="F:arylformamidase activity"/>
    <property type="evidence" value="ECO:0007669"/>
    <property type="project" value="InterPro"/>
</dbReference>
<dbReference type="InterPro" id="IPR007325">
    <property type="entry name" value="KFase/CYL"/>
</dbReference>
<sequence length="331" mass="37383">MTEQNVTSLFDTPYDALPDKKRVWQGTPGSREEGLGKLAILTPDVVARAAAEIRTGRRVCLNWELTKLETAGFNRKACEHNIVPLLEGVIYDDTYNFNPQQSSQWDGLRHFSMPNPAEGGKERTERVFYGGTTIAEIMDRSNTRIGIHHWAKEGIAGRGVLIDYAWWAERKGIQYSSFSKHEVKLSEIKEIAKECNIEFRKGDILFVRIGITREWDTKMNEEDKKAYAANPTPEHAGLEVTEDMIRWHWDSGFAAVAGDSIGWEVYPPKDVKLLLHEYLLAGWGMPIGELFDLESLSKVCQELGRWSFFVSSTPFNMPGGVSSASNCMAIF</sequence>
<dbReference type="OrthoDB" id="5396at2759"/>
<gene>
    <name evidence="2" type="ORF">BU24DRAFT_389955</name>
</gene>
<evidence type="ECO:0000313" key="2">
    <source>
        <dbReference type="EMBL" id="KAF2018203.1"/>
    </source>
</evidence>
<proteinExistence type="inferred from homology"/>
<dbReference type="Pfam" id="PF04199">
    <property type="entry name" value="Cyclase"/>
    <property type="match status" value="1"/>
</dbReference>
<name>A0A6A5XZ78_9PLEO</name>
<dbReference type="PANTHER" id="PTHR34861:SF8">
    <property type="entry name" value="CYCLASE"/>
    <property type="match status" value="1"/>
</dbReference>
<evidence type="ECO:0000313" key="3">
    <source>
        <dbReference type="Proteomes" id="UP000799778"/>
    </source>
</evidence>
<dbReference type="Proteomes" id="UP000799778">
    <property type="component" value="Unassembled WGS sequence"/>
</dbReference>
<dbReference type="InterPro" id="IPR037175">
    <property type="entry name" value="KFase_sf"/>
</dbReference>
<keyword evidence="3" id="KW-1185">Reference proteome</keyword>
<dbReference type="AlphaFoldDB" id="A0A6A5XZ78"/>
<evidence type="ECO:0008006" key="4">
    <source>
        <dbReference type="Google" id="ProtNLM"/>
    </source>
</evidence>
<protein>
    <recommendedName>
        <fullName evidence="4">Cyclase</fullName>
    </recommendedName>
</protein>
<dbReference type="SUPFAM" id="SSF102198">
    <property type="entry name" value="Putative cyclase"/>
    <property type="match status" value="1"/>
</dbReference>
<evidence type="ECO:0000256" key="1">
    <source>
        <dbReference type="ARBA" id="ARBA00007865"/>
    </source>
</evidence>
<reference evidence="2" key="1">
    <citation type="journal article" date="2020" name="Stud. Mycol.">
        <title>101 Dothideomycetes genomes: a test case for predicting lifestyles and emergence of pathogens.</title>
        <authorList>
            <person name="Haridas S."/>
            <person name="Albert R."/>
            <person name="Binder M."/>
            <person name="Bloem J."/>
            <person name="Labutti K."/>
            <person name="Salamov A."/>
            <person name="Andreopoulos B."/>
            <person name="Baker S."/>
            <person name="Barry K."/>
            <person name="Bills G."/>
            <person name="Bluhm B."/>
            <person name="Cannon C."/>
            <person name="Castanera R."/>
            <person name="Culley D."/>
            <person name="Daum C."/>
            <person name="Ezra D."/>
            <person name="Gonzalez J."/>
            <person name="Henrissat B."/>
            <person name="Kuo A."/>
            <person name="Liang C."/>
            <person name="Lipzen A."/>
            <person name="Lutzoni F."/>
            <person name="Magnuson J."/>
            <person name="Mondo S."/>
            <person name="Nolan M."/>
            <person name="Ohm R."/>
            <person name="Pangilinan J."/>
            <person name="Park H.-J."/>
            <person name="Ramirez L."/>
            <person name="Alfaro M."/>
            <person name="Sun H."/>
            <person name="Tritt A."/>
            <person name="Yoshinaga Y."/>
            <person name="Zwiers L.-H."/>
            <person name="Turgeon B."/>
            <person name="Goodwin S."/>
            <person name="Spatafora J."/>
            <person name="Crous P."/>
            <person name="Grigoriev I."/>
        </authorList>
    </citation>
    <scope>NUCLEOTIDE SEQUENCE</scope>
    <source>
        <strain evidence="2">CBS 175.79</strain>
    </source>
</reference>
<organism evidence="2 3">
    <name type="scientific">Aaosphaeria arxii CBS 175.79</name>
    <dbReference type="NCBI Taxonomy" id="1450172"/>
    <lineage>
        <taxon>Eukaryota</taxon>
        <taxon>Fungi</taxon>
        <taxon>Dikarya</taxon>
        <taxon>Ascomycota</taxon>
        <taxon>Pezizomycotina</taxon>
        <taxon>Dothideomycetes</taxon>
        <taxon>Pleosporomycetidae</taxon>
        <taxon>Pleosporales</taxon>
        <taxon>Pleosporales incertae sedis</taxon>
        <taxon>Aaosphaeria</taxon>
    </lineage>
</organism>
<accession>A0A6A5XZ78</accession>